<reference evidence="1 2" key="1">
    <citation type="journal article" date="2020" name="Nat. Commun.">
        <title>Genome of Tripterygium wilfordii and identification of cytochrome P450 involved in triptolide biosynthesis.</title>
        <authorList>
            <person name="Tu L."/>
            <person name="Su P."/>
            <person name="Zhang Z."/>
            <person name="Gao L."/>
            <person name="Wang J."/>
            <person name="Hu T."/>
            <person name="Zhou J."/>
            <person name="Zhang Y."/>
            <person name="Zhao Y."/>
            <person name="Liu Y."/>
            <person name="Song Y."/>
            <person name="Tong Y."/>
            <person name="Lu Y."/>
            <person name="Yang J."/>
            <person name="Xu C."/>
            <person name="Jia M."/>
            <person name="Peters R.J."/>
            <person name="Huang L."/>
            <person name="Gao W."/>
        </authorList>
    </citation>
    <scope>NUCLEOTIDE SEQUENCE [LARGE SCALE GENOMIC DNA]</scope>
    <source>
        <strain evidence="2">cv. XIE 37</strain>
        <tissue evidence="1">Leaf</tissue>
    </source>
</reference>
<proteinExistence type="predicted"/>
<evidence type="ECO:0000313" key="1">
    <source>
        <dbReference type="EMBL" id="KAF5726007.1"/>
    </source>
</evidence>
<comment type="caution">
    <text evidence="1">The sequence shown here is derived from an EMBL/GenBank/DDBJ whole genome shotgun (WGS) entry which is preliminary data.</text>
</comment>
<gene>
    <name evidence="1" type="ORF">HS088_TW23G00744</name>
</gene>
<evidence type="ECO:0000313" key="2">
    <source>
        <dbReference type="Proteomes" id="UP000593562"/>
    </source>
</evidence>
<dbReference type="InParanoid" id="A0A7J7BWK3"/>
<dbReference type="Proteomes" id="UP000593562">
    <property type="component" value="Unassembled WGS sequence"/>
</dbReference>
<dbReference type="AlphaFoldDB" id="A0A7J7BWK3"/>
<name>A0A7J7BWK3_TRIWF</name>
<protein>
    <submittedName>
        <fullName evidence="1">Uncharacterized protein</fullName>
    </submittedName>
</protein>
<sequence>MGDVYINGEISEIPFESHQVGLASSENQLLERHGYQREHVDLCDAARTPCALSDCLGFWSSGDDFLSNLLTLTISISLRFIHFIEDLVLQDFCRCSGDSVATSSGQYIGSSSHNICRSAYEGCSSFSELYTADTSPRICRGRISEHEEVLLVNKRSGVIDTSYNYRGVPFIFQGLMLPLSGVRLCWRLAFACSRYFFSYIRGVQAQVRR</sequence>
<keyword evidence="2" id="KW-1185">Reference proteome</keyword>
<organism evidence="1 2">
    <name type="scientific">Tripterygium wilfordii</name>
    <name type="common">Thunder God vine</name>
    <dbReference type="NCBI Taxonomy" id="458696"/>
    <lineage>
        <taxon>Eukaryota</taxon>
        <taxon>Viridiplantae</taxon>
        <taxon>Streptophyta</taxon>
        <taxon>Embryophyta</taxon>
        <taxon>Tracheophyta</taxon>
        <taxon>Spermatophyta</taxon>
        <taxon>Magnoliopsida</taxon>
        <taxon>eudicotyledons</taxon>
        <taxon>Gunneridae</taxon>
        <taxon>Pentapetalae</taxon>
        <taxon>rosids</taxon>
        <taxon>fabids</taxon>
        <taxon>Celastrales</taxon>
        <taxon>Celastraceae</taxon>
        <taxon>Tripterygium</taxon>
    </lineage>
</organism>
<accession>A0A7J7BWK3</accession>
<dbReference type="EMBL" id="JAAARO010000023">
    <property type="protein sequence ID" value="KAF5726007.1"/>
    <property type="molecule type" value="Genomic_DNA"/>
</dbReference>